<proteinExistence type="predicted"/>
<keyword evidence="1" id="KW-0808">Transferase</keyword>
<dbReference type="PANTHER" id="PTHR43420:SF12">
    <property type="entry name" value="N-ACETYLTRANSFERASE DOMAIN-CONTAINING PROTEIN"/>
    <property type="match status" value="1"/>
</dbReference>
<dbReference type="AlphaFoldDB" id="A0AAD2FYF0"/>
<evidence type="ECO:0000313" key="6">
    <source>
        <dbReference type="EMBL" id="CAJ1957028.1"/>
    </source>
</evidence>
<dbReference type="EMBL" id="CAKOGP040001934">
    <property type="protein sequence ID" value="CAJ1957028.1"/>
    <property type="molecule type" value="Genomic_DNA"/>
</dbReference>
<dbReference type="Gene3D" id="3.40.630.30">
    <property type="match status" value="1"/>
</dbReference>
<keyword evidence="7" id="KW-1185">Reference proteome</keyword>
<organism evidence="5 7">
    <name type="scientific">Cylindrotheca closterium</name>
    <dbReference type="NCBI Taxonomy" id="2856"/>
    <lineage>
        <taxon>Eukaryota</taxon>
        <taxon>Sar</taxon>
        <taxon>Stramenopiles</taxon>
        <taxon>Ochrophyta</taxon>
        <taxon>Bacillariophyta</taxon>
        <taxon>Bacillariophyceae</taxon>
        <taxon>Bacillariophycidae</taxon>
        <taxon>Bacillariales</taxon>
        <taxon>Bacillariaceae</taxon>
        <taxon>Cylindrotheca</taxon>
    </lineage>
</organism>
<protein>
    <recommendedName>
        <fullName evidence="4">N-acetyltransferase domain-containing protein</fullName>
    </recommendedName>
</protein>
<dbReference type="Pfam" id="PF00583">
    <property type="entry name" value="Acetyltransf_1"/>
    <property type="match status" value="1"/>
</dbReference>
<dbReference type="EMBL" id="CAKOGP040001925">
    <property type="protein sequence ID" value="CAJ1956761.1"/>
    <property type="molecule type" value="Genomic_DNA"/>
</dbReference>
<gene>
    <name evidence="5" type="ORF">CYCCA115_LOCUS16384</name>
    <name evidence="6" type="ORF">CYCCA115_LOCUS16513</name>
</gene>
<evidence type="ECO:0000256" key="3">
    <source>
        <dbReference type="SAM" id="MobiDB-lite"/>
    </source>
</evidence>
<dbReference type="Proteomes" id="UP001295423">
    <property type="component" value="Unassembled WGS sequence"/>
</dbReference>
<comment type="caution">
    <text evidence="5">The sequence shown here is derived from an EMBL/GenBank/DDBJ whole genome shotgun (WGS) entry which is preliminary data.</text>
</comment>
<dbReference type="InterPro" id="IPR016181">
    <property type="entry name" value="Acyl_CoA_acyltransferase"/>
</dbReference>
<sequence length="215" mass="23964">MASNAPDSETMVRNNGEDDKESQPQESSSLIEIVPLSRQYFAEAKDIESDFVKTGKGCCFGVCRFAWCPASPQEEFDSMYSTKDVTRKETYGVALYNNKVVGICKGRRFGQKMTFDESLMHKPAKGEFYIDTLAVTSEARGKGVGTKLLKWAEDLARQKGDSKLQLGVMQGNPAERLYTRFGFEEEQRASCCISFLIGRPHGSFTGIEMVKDLSS</sequence>
<name>A0AAD2FYF0_9STRA</name>
<dbReference type="PANTHER" id="PTHR43420">
    <property type="entry name" value="ACETYLTRANSFERASE"/>
    <property type="match status" value="1"/>
</dbReference>
<keyword evidence="2" id="KW-0012">Acyltransferase</keyword>
<evidence type="ECO:0000256" key="2">
    <source>
        <dbReference type="ARBA" id="ARBA00023315"/>
    </source>
</evidence>
<dbReference type="InterPro" id="IPR050680">
    <property type="entry name" value="YpeA/RimI_acetyltransf"/>
</dbReference>
<reference evidence="5" key="1">
    <citation type="submission" date="2023-08" db="EMBL/GenBank/DDBJ databases">
        <authorList>
            <person name="Audoor S."/>
            <person name="Bilcke G."/>
        </authorList>
    </citation>
    <scope>NUCLEOTIDE SEQUENCE</scope>
</reference>
<dbReference type="CDD" id="cd04301">
    <property type="entry name" value="NAT_SF"/>
    <property type="match status" value="1"/>
</dbReference>
<accession>A0AAD2FYF0</accession>
<evidence type="ECO:0000259" key="4">
    <source>
        <dbReference type="PROSITE" id="PS51186"/>
    </source>
</evidence>
<feature type="region of interest" description="Disordered" evidence="3">
    <location>
        <begin position="1"/>
        <end position="28"/>
    </location>
</feature>
<evidence type="ECO:0000313" key="5">
    <source>
        <dbReference type="EMBL" id="CAJ1956761.1"/>
    </source>
</evidence>
<feature type="compositionally biased region" description="Polar residues" evidence="3">
    <location>
        <begin position="1"/>
        <end position="13"/>
    </location>
</feature>
<dbReference type="PROSITE" id="PS51186">
    <property type="entry name" value="GNAT"/>
    <property type="match status" value="1"/>
</dbReference>
<evidence type="ECO:0000313" key="7">
    <source>
        <dbReference type="Proteomes" id="UP001295423"/>
    </source>
</evidence>
<feature type="domain" description="N-acetyltransferase" evidence="4">
    <location>
        <begin position="31"/>
        <end position="214"/>
    </location>
</feature>
<evidence type="ECO:0000256" key="1">
    <source>
        <dbReference type="ARBA" id="ARBA00022679"/>
    </source>
</evidence>
<dbReference type="GO" id="GO:0016747">
    <property type="term" value="F:acyltransferase activity, transferring groups other than amino-acyl groups"/>
    <property type="evidence" value="ECO:0007669"/>
    <property type="project" value="InterPro"/>
</dbReference>
<dbReference type="SUPFAM" id="SSF55729">
    <property type="entry name" value="Acyl-CoA N-acyltransferases (Nat)"/>
    <property type="match status" value="1"/>
</dbReference>
<dbReference type="InterPro" id="IPR000182">
    <property type="entry name" value="GNAT_dom"/>
</dbReference>